<evidence type="ECO:0000313" key="2">
    <source>
        <dbReference type="Proteomes" id="UP001164929"/>
    </source>
</evidence>
<dbReference type="Proteomes" id="UP001164929">
    <property type="component" value="Chromosome 1"/>
</dbReference>
<comment type="caution">
    <text evidence="1">The sequence shown here is derived from an EMBL/GenBank/DDBJ whole genome shotgun (WGS) entry which is preliminary data.</text>
</comment>
<proteinExistence type="predicted"/>
<dbReference type="EMBL" id="JAQIZT010000001">
    <property type="protein sequence ID" value="KAJ7015651.1"/>
    <property type="molecule type" value="Genomic_DNA"/>
</dbReference>
<evidence type="ECO:0000313" key="1">
    <source>
        <dbReference type="EMBL" id="KAJ7015651.1"/>
    </source>
</evidence>
<keyword evidence="2" id="KW-1185">Reference proteome</keyword>
<accession>A0AAD6WLE1</accession>
<gene>
    <name evidence="1" type="ORF">NC653_004834</name>
</gene>
<dbReference type="AlphaFoldDB" id="A0AAD6WLE1"/>
<protein>
    <submittedName>
        <fullName evidence="1">Uncharacterized protein</fullName>
    </submittedName>
</protein>
<reference evidence="1 2" key="1">
    <citation type="journal article" date="2023" name="Mol. Ecol. Resour.">
        <title>Chromosome-level genome assembly of a triploid poplar Populus alba 'Berolinensis'.</title>
        <authorList>
            <person name="Chen S."/>
            <person name="Yu Y."/>
            <person name="Wang X."/>
            <person name="Wang S."/>
            <person name="Zhang T."/>
            <person name="Zhou Y."/>
            <person name="He R."/>
            <person name="Meng N."/>
            <person name="Wang Y."/>
            <person name="Liu W."/>
            <person name="Liu Z."/>
            <person name="Liu J."/>
            <person name="Guo Q."/>
            <person name="Huang H."/>
            <person name="Sederoff R.R."/>
            <person name="Wang G."/>
            <person name="Qu G."/>
            <person name="Chen S."/>
        </authorList>
    </citation>
    <scope>NUCLEOTIDE SEQUENCE [LARGE SCALE GENOMIC DNA]</scope>
    <source>
        <strain evidence="1">SC-2020</strain>
    </source>
</reference>
<sequence length="57" mass="7069">MWNMMLCRIVFNKFESVSHFYQLWQLYYHLRLWRERLNLVGGLVILIPMRLKVVKQG</sequence>
<organism evidence="1 2">
    <name type="scientific">Populus alba x Populus x berolinensis</name>
    <dbReference type="NCBI Taxonomy" id="444605"/>
    <lineage>
        <taxon>Eukaryota</taxon>
        <taxon>Viridiplantae</taxon>
        <taxon>Streptophyta</taxon>
        <taxon>Embryophyta</taxon>
        <taxon>Tracheophyta</taxon>
        <taxon>Spermatophyta</taxon>
        <taxon>Magnoliopsida</taxon>
        <taxon>eudicotyledons</taxon>
        <taxon>Gunneridae</taxon>
        <taxon>Pentapetalae</taxon>
        <taxon>rosids</taxon>
        <taxon>fabids</taxon>
        <taxon>Malpighiales</taxon>
        <taxon>Salicaceae</taxon>
        <taxon>Saliceae</taxon>
        <taxon>Populus</taxon>
    </lineage>
</organism>
<name>A0AAD6WLE1_9ROSI</name>